<evidence type="ECO:0000313" key="6">
    <source>
        <dbReference type="Proteomes" id="UP000273611"/>
    </source>
</evidence>
<sequence>MDLATVLLLHKSSFIVGAICFFYVRWRSGATPGLGVLAGSFSLLAIASTLAGLDESLHMSDDARTFWSFSLGANGYGLMAVGLFGLSRRQNSLRDWWPLLLPVVLTLSAVITPWYLNNGLRASVFNGSAAVLLALSGFVIARDFFHERLTARLGLSASIWVATSLSVLVVVGFVFPNDAPLPPRYAFFLLIICHFAVALFVLVLVQERAEEKLTRLANTDMLTGIPNRQHFFNSLPKSLGPGDAFVLIDIDFFKRVNDMYGHDKGDVVLINVARTIAQNVPPSCVFGRLGGEEFSLFLRGQTQSSAFALAERIREAVSAVSLVFEGNQVTPSVSAGVALWEAGLTDQDVQKRADQALYIAKNNGRNRVELFSSAGLTSSFLAPEMARARAG</sequence>
<feature type="transmembrane region" description="Helical" evidence="3">
    <location>
        <begin position="33"/>
        <end position="53"/>
    </location>
</feature>
<dbReference type="GO" id="GO:1902201">
    <property type="term" value="P:negative regulation of bacterial-type flagellum-dependent cell motility"/>
    <property type="evidence" value="ECO:0007669"/>
    <property type="project" value="TreeGrafter"/>
</dbReference>
<dbReference type="GO" id="GO:0043709">
    <property type="term" value="P:cell adhesion involved in single-species biofilm formation"/>
    <property type="evidence" value="ECO:0007669"/>
    <property type="project" value="TreeGrafter"/>
</dbReference>
<evidence type="ECO:0000259" key="4">
    <source>
        <dbReference type="PROSITE" id="PS50887"/>
    </source>
</evidence>
<comment type="catalytic activity">
    <reaction evidence="2">
        <text>2 GTP = 3',3'-c-di-GMP + 2 diphosphate</text>
        <dbReference type="Rhea" id="RHEA:24898"/>
        <dbReference type="ChEBI" id="CHEBI:33019"/>
        <dbReference type="ChEBI" id="CHEBI:37565"/>
        <dbReference type="ChEBI" id="CHEBI:58805"/>
        <dbReference type="EC" id="2.7.7.65"/>
    </reaction>
</comment>
<feature type="transmembrane region" description="Helical" evidence="3">
    <location>
        <begin position="6"/>
        <end position="26"/>
    </location>
</feature>
<dbReference type="RefSeq" id="WP_127431779.1">
    <property type="nucleotide sequence ID" value="NZ_BMFI01000022.1"/>
</dbReference>
<dbReference type="InterPro" id="IPR050469">
    <property type="entry name" value="Diguanylate_Cyclase"/>
</dbReference>
<name>A0A432N9A2_9HYPH</name>
<feature type="transmembrane region" description="Helical" evidence="3">
    <location>
        <begin position="187"/>
        <end position="205"/>
    </location>
</feature>
<dbReference type="SMART" id="SM00267">
    <property type="entry name" value="GGDEF"/>
    <property type="match status" value="1"/>
</dbReference>
<dbReference type="GO" id="GO:0052621">
    <property type="term" value="F:diguanylate cyclase activity"/>
    <property type="evidence" value="ECO:0007669"/>
    <property type="project" value="UniProtKB-EC"/>
</dbReference>
<organism evidence="5 6">
    <name type="scientific">Rhizobium anhuiense</name>
    <dbReference type="NCBI Taxonomy" id="1184720"/>
    <lineage>
        <taxon>Bacteria</taxon>
        <taxon>Pseudomonadati</taxon>
        <taxon>Pseudomonadota</taxon>
        <taxon>Alphaproteobacteria</taxon>
        <taxon>Hyphomicrobiales</taxon>
        <taxon>Rhizobiaceae</taxon>
        <taxon>Rhizobium/Agrobacterium group</taxon>
        <taxon>Rhizobium</taxon>
    </lineage>
</organism>
<accession>A0A432N9A2</accession>
<dbReference type="PANTHER" id="PTHR45138:SF9">
    <property type="entry name" value="DIGUANYLATE CYCLASE DGCM-RELATED"/>
    <property type="match status" value="1"/>
</dbReference>
<feature type="transmembrane region" description="Helical" evidence="3">
    <location>
        <begin position="153"/>
        <end position="175"/>
    </location>
</feature>
<dbReference type="GO" id="GO:0005886">
    <property type="term" value="C:plasma membrane"/>
    <property type="evidence" value="ECO:0007669"/>
    <property type="project" value="TreeGrafter"/>
</dbReference>
<dbReference type="InterPro" id="IPR000160">
    <property type="entry name" value="GGDEF_dom"/>
</dbReference>
<dbReference type="NCBIfam" id="TIGR00254">
    <property type="entry name" value="GGDEF"/>
    <property type="match status" value="1"/>
</dbReference>
<dbReference type="AlphaFoldDB" id="A0A432N9A2"/>
<feature type="transmembrane region" description="Helical" evidence="3">
    <location>
        <begin position="65"/>
        <end position="84"/>
    </location>
</feature>
<reference evidence="5 6" key="1">
    <citation type="journal article" date="2015" name="Int. J. Syst. Evol. Microbiol.">
        <title>Rhizobium anhuiense sp. nov., isolated from effective nodules of Vicia faba and Pisum sativum.</title>
        <authorList>
            <person name="Zhang Y.J."/>
            <person name="Zheng W.T."/>
            <person name="Everall I."/>
            <person name="Young J.P."/>
            <person name="Zhang X.X."/>
            <person name="Tian C.F."/>
            <person name="Sui X.H."/>
            <person name="Wang E.T."/>
            <person name="Chen W.X."/>
        </authorList>
    </citation>
    <scope>NUCLEOTIDE SEQUENCE [LARGE SCALE GENOMIC DNA]</scope>
    <source>
        <strain evidence="5 6">CCBAU 23252</strain>
    </source>
</reference>
<evidence type="ECO:0000256" key="2">
    <source>
        <dbReference type="ARBA" id="ARBA00034247"/>
    </source>
</evidence>
<dbReference type="PROSITE" id="PS50887">
    <property type="entry name" value="GGDEF"/>
    <property type="match status" value="1"/>
</dbReference>
<protein>
    <recommendedName>
        <fullName evidence="1">diguanylate cyclase</fullName>
        <ecNumber evidence="1">2.7.7.65</ecNumber>
    </recommendedName>
</protein>
<dbReference type="CDD" id="cd01949">
    <property type="entry name" value="GGDEF"/>
    <property type="match status" value="1"/>
</dbReference>
<keyword evidence="3" id="KW-1133">Transmembrane helix</keyword>
<dbReference type="Pfam" id="PF00990">
    <property type="entry name" value="GGDEF"/>
    <property type="match status" value="1"/>
</dbReference>
<feature type="transmembrane region" description="Helical" evidence="3">
    <location>
        <begin position="122"/>
        <end position="141"/>
    </location>
</feature>
<dbReference type="SUPFAM" id="SSF55073">
    <property type="entry name" value="Nucleotide cyclase"/>
    <property type="match status" value="1"/>
</dbReference>
<evidence type="ECO:0000256" key="1">
    <source>
        <dbReference type="ARBA" id="ARBA00012528"/>
    </source>
</evidence>
<keyword evidence="3" id="KW-0812">Transmembrane</keyword>
<dbReference type="EMBL" id="RIBW01000025">
    <property type="protein sequence ID" value="RUL96109.1"/>
    <property type="molecule type" value="Genomic_DNA"/>
</dbReference>
<keyword evidence="3" id="KW-0472">Membrane</keyword>
<proteinExistence type="predicted"/>
<evidence type="ECO:0000313" key="5">
    <source>
        <dbReference type="EMBL" id="RUL96109.1"/>
    </source>
</evidence>
<dbReference type="InterPro" id="IPR029787">
    <property type="entry name" value="Nucleotide_cyclase"/>
</dbReference>
<dbReference type="PANTHER" id="PTHR45138">
    <property type="entry name" value="REGULATORY COMPONENTS OF SENSORY TRANSDUCTION SYSTEM"/>
    <property type="match status" value="1"/>
</dbReference>
<gene>
    <name evidence="5" type="ORF">EEQ99_32120</name>
</gene>
<comment type="caution">
    <text evidence="5">The sequence shown here is derived from an EMBL/GenBank/DDBJ whole genome shotgun (WGS) entry which is preliminary data.</text>
</comment>
<dbReference type="EC" id="2.7.7.65" evidence="1"/>
<feature type="domain" description="GGDEF" evidence="4">
    <location>
        <begin position="241"/>
        <end position="373"/>
    </location>
</feature>
<dbReference type="InterPro" id="IPR043128">
    <property type="entry name" value="Rev_trsase/Diguanyl_cyclase"/>
</dbReference>
<feature type="transmembrane region" description="Helical" evidence="3">
    <location>
        <begin position="96"/>
        <end position="116"/>
    </location>
</feature>
<dbReference type="Gene3D" id="3.30.70.270">
    <property type="match status" value="1"/>
</dbReference>
<evidence type="ECO:0000256" key="3">
    <source>
        <dbReference type="SAM" id="Phobius"/>
    </source>
</evidence>
<dbReference type="Proteomes" id="UP000273611">
    <property type="component" value="Unassembled WGS sequence"/>
</dbReference>